<feature type="region of interest" description="Disordered" evidence="1">
    <location>
        <begin position="25"/>
        <end position="101"/>
    </location>
</feature>
<protein>
    <recommendedName>
        <fullName evidence="5">Lipoprotein</fullName>
    </recommendedName>
</protein>
<feature type="compositionally biased region" description="Low complexity" evidence="1">
    <location>
        <begin position="71"/>
        <end position="84"/>
    </location>
</feature>
<evidence type="ECO:0008006" key="5">
    <source>
        <dbReference type="Google" id="ProtNLM"/>
    </source>
</evidence>
<dbReference type="PROSITE" id="PS51257">
    <property type="entry name" value="PROKAR_LIPOPROTEIN"/>
    <property type="match status" value="1"/>
</dbReference>
<evidence type="ECO:0000313" key="4">
    <source>
        <dbReference type="Proteomes" id="UP000734511"/>
    </source>
</evidence>
<evidence type="ECO:0000256" key="2">
    <source>
        <dbReference type="SAM" id="SignalP"/>
    </source>
</evidence>
<name>A0ABX0ZIM4_9ACTN</name>
<keyword evidence="4" id="KW-1185">Reference proteome</keyword>
<sequence>MGRVRLSNVMVILLACAAAGCTTVSPAAGPSPAPTRPVPRVGAPAQPPVEPLLADVTPPAGAKAPAPPGAPHTRAPARRTTAPVPRRPRPVGRRAAVPPGVAGSGPCAMGRAYGGWPAGSPAAAICAGVYGR</sequence>
<comment type="caution">
    <text evidence="3">The sequence shown here is derived from an EMBL/GenBank/DDBJ whole genome shotgun (WGS) entry which is preliminary data.</text>
</comment>
<feature type="signal peptide" evidence="2">
    <location>
        <begin position="1"/>
        <end position="27"/>
    </location>
</feature>
<evidence type="ECO:0000256" key="1">
    <source>
        <dbReference type="SAM" id="MobiDB-lite"/>
    </source>
</evidence>
<keyword evidence="2" id="KW-0732">Signal</keyword>
<dbReference type="EMBL" id="JAATEJ010000005">
    <property type="protein sequence ID" value="NJP43699.1"/>
    <property type="molecule type" value="Genomic_DNA"/>
</dbReference>
<accession>A0ABX0ZIM4</accession>
<gene>
    <name evidence="3" type="ORF">HCN08_09835</name>
</gene>
<dbReference type="Proteomes" id="UP000734511">
    <property type="component" value="Unassembled WGS sequence"/>
</dbReference>
<proteinExistence type="predicted"/>
<feature type="chain" id="PRO_5047465282" description="Lipoprotein" evidence="2">
    <location>
        <begin position="28"/>
        <end position="132"/>
    </location>
</feature>
<organism evidence="3 4">
    <name type="scientific">Actinacidiphila epipremni</name>
    <dbReference type="NCBI Taxonomy" id="2053013"/>
    <lineage>
        <taxon>Bacteria</taxon>
        <taxon>Bacillati</taxon>
        <taxon>Actinomycetota</taxon>
        <taxon>Actinomycetes</taxon>
        <taxon>Kitasatosporales</taxon>
        <taxon>Streptomycetaceae</taxon>
        <taxon>Actinacidiphila</taxon>
    </lineage>
</organism>
<evidence type="ECO:0000313" key="3">
    <source>
        <dbReference type="EMBL" id="NJP43699.1"/>
    </source>
</evidence>
<reference evidence="3 4" key="1">
    <citation type="submission" date="2020-03" db="EMBL/GenBank/DDBJ databases">
        <title>WGS of actinomycetes isolated from Thailand.</title>
        <authorList>
            <person name="Thawai C."/>
        </authorList>
    </citation>
    <scope>NUCLEOTIDE SEQUENCE [LARGE SCALE GENOMIC DNA]</scope>
    <source>
        <strain evidence="3 4">PRB2-1</strain>
    </source>
</reference>